<dbReference type="InterPro" id="IPR052032">
    <property type="entry name" value="ATP-dep_AA_Ligase"/>
</dbReference>
<dbReference type="Pfam" id="PF13535">
    <property type="entry name" value="ATP-grasp_4"/>
    <property type="match status" value="1"/>
</dbReference>
<dbReference type="EMBL" id="HG793313">
    <property type="protein sequence ID" value="CRL31532.1"/>
    <property type="molecule type" value="Genomic_DNA"/>
</dbReference>
<name>A0A0G4PZC8_PENC3</name>
<keyword evidence="7" id="KW-1185">Reference proteome</keyword>
<dbReference type="Proteomes" id="UP000053732">
    <property type="component" value="Unassembled WGS sequence"/>
</dbReference>
<evidence type="ECO:0000256" key="3">
    <source>
        <dbReference type="ARBA" id="ARBA00022840"/>
    </source>
</evidence>
<dbReference type="Gene3D" id="3.40.50.20">
    <property type="match status" value="1"/>
</dbReference>
<evidence type="ECO:0000256" key="4">
    <source>
        <dbReference type="PROSITE-ProRule" id="PRU00409"/>
    </source>
</evidence>
<dbReference type="GO" id="GO:0016874">
    <property type="term" value="F:ligase activity"/>
    <property type="evidence" value="ECO:0007669"/>
    <property type="project" value="UniProtKB-KW"/>
</dbReference>
<sequence length="671" mass="74100">MSSDFCILFDRVRDVYMTITTIGFQHMQNESGTKCSILTALVQPAPPELIEKCQVVVSGAKSLLVMSTNSVPITIAMKRTKLDSIFACMNTDSSFLSHVQSEQKLLKFIIPNEAGYMIRNDIFEERLRGCSGIHKVVGLVEPMEFVHWPQFPQQGLSQLLRAAVCCILIDDDGDSYTQLENTIQSQLIEQLSLQWTSPKSINMRRLAVVGEVRQINASWRFFKAAHALGVKVVAIGPRGHWLGKGGAVKLAPREAFIEIDMTADDGLSRRISNAIQGYNRPIHGLTTVTEFLLIPVAQAAECLGLPTSPSESFAKSVNKHNTRSELSPDSCRLVSSLDGLISQITSNERNALPPGPPWIVKPCFGWHSLGVHKVTTLQGLIEAVGKVSRQTAFSRTGEISKDSGWQTDVLIEEYCDGPEVDCNFVLLRGEIIFFEVIDNFPCTAESSEGNADSDNFKETLNVFPSTLPPSEVATLQKALHQAILRLGFRSGVFHVEARVRNSSHQYQPGGDGEPLDLRPNPIHPAHDASVFLIEINARPPGYVDTCATAYTNGVDLFALHILIALRDEYRLRALSQPHQARRHVAISAIQAEKSGVVASDDPWKDLAERSPTLMSRVMDPIMNFGKGDIIEDPQLSTTPWLAAFTVYSLTSRAETLSICDQVKDDFECKID</sequence>
<proteinExistence type="predicted"/>
<evidence type="ECO:0000313" key="7">
    <source>
        <dbReference type="Proteomes" id="UP000053732"/>
    </source>
</evidence>
<dbReference type="PANTHER" id="PTHR43585">
    <property type="entry name" value="FUMIPYRROLE BIOSYNTHESIS PROTEIN C"/>
    <property type="match status" value="1"/>
</dbReference>
<dbReference type="AlphaFoldDB" id="A0A0G4PZC8"/>
<evidence type="ECO:0000256" key="1">
    <source>
        <dbReference type="ARBA" id="ARBA00022598"/>
    </source>
</evidence>
<dbReference type="SUPFAM" id="SSF56059">
    <property type="entry name" value="Glutathione synthetase ATP-binding domain-like"/>
    <property type="match status" value="1"/>
</dbReference>
<evidence type="ECO:0000259" key="5">
    <source>
        <dbReference type="PROSITE" id="PS50975"/>
    </source>
</evidence>
<evidence type="ECO:0000313" key="6">
    <source>
        <dbReference type="EMBL" id="CRL31532.1"/>
    </source>
</evidence>
<organism evidence="6 7">
    <name type="scientific">Penicillium camemberti (strain FM 013)</name>
    <dbReference type="NCBI Taxonomy" id="1429867"/>
    <lineage>
        <taxon>Eukaryota</taxon>
        <taxon>Fungi</taxon>
        <taxon>Dikarya</taxon>
        <taxon>Ascomycota</taxon>
        <taxon>Pezizomycotina</taxon>
        <taxon>Eurotiomycetes</taxon>
        <taxon>Eurotiomycetidae</taxon>
        <taxon>Eurotiales</taxon>
        <taxon>Aspergillaceae</taxon>
        <taxon>Penicillium</taxon>
    </lineage>
</organism>
<evidence type="ECO:0000256" key="2">
    <source>
        <dbReference type="ARBA" id="ARBA00022741"/>
    </source>
</evidence>
<dbReference type="GO" id="GO:0046872">
    <property type="term" value="F:metal ion binding"/>
    <property type="evidence" value="ECO:0007669"/>
    <property type="project" value="InterPro"/>
</dbReference>
<feature type="domain" description="ATP-grasp" evidence="5">
    <location>
        <begin position="318"/>
        <end position="565"/>
    </location>
</feature>
<dbReference type="PANTHER" id="PTHR43585:SF2">
    <property type="entry name" value="ATP-GRASP ENZYME FSQD"/>
    <property type="match status" value="1"/>
</dbReference>
<gene>
    <name evidence="6" type="ORF">PCAMFM013_S4Jg000054</name>
</gene>
<dbReference type="Gene3D" id="3.30.470.20">
    <property type="entry name" value="ATP-grasp fold, B domain"/>
    <property type="match status" value="1"/>
</dbReference>
<reference evidence="6 7" key="1">
    <citation type="journal article" date="2014" name="Nat. Commun.">
        <title>Multiple recent horizontal transfers of a large genomic region in cheese making fungi.</title>
        <authorList>
            <person name="Cheeseman K."/>
            <person name="Ropars J."/>
            <person name="Renault P."/>
            <person name="Dupont J."/>
            <person name="Gouzy J."/>
            <person name="Branca A."/>
            <person name="Abraham A.L."/>
            <person name="Ceppi M."/>
            <person name="Conseiller E."/>
            <person name="Debuchy R."/>
            <person name="Malagnac F."/>
            <person name="Goarin A."/>
            <person name="Silar P."/>
            <person name="Lacoste S."/>
            <person name="Sallet E."/>
            <person name="Bensimon A."/>
            <person name="Giraud T."/>
            <person name="Brygoo Y."/>
        </authorList>
    </citation>
    <scope>NUCLEOTIDE SEQUENCE [LARGE SCALE GENOMIC DNA]</scope>
    <source>
        <strain evidence="7">FM 013</strain>
    </source>
</reference>
<keyword evidence="3 4" id="KW-0067">ATP-binding</keyword>
<dbReference type="InterPro" id="IPR041472">
    <property type="entry name" value="BL00235/CARNS1_N"/>
</dbReference>
<keyword evidence="1" id="KW-0436">Ligase</keyword>
<dbReference type="InterPro" id="IPR011761">
    <property type="entry name" value="ATP-grasp"/>
</dbReference>
<protein>
    <submittedName>
        <fullName evidence="6">ATP-grasp fold</fullName>
    </submittedName>
</protein>
<dbReference type="PROSITE" id="PS50975">
    <property type="entry name" value="ATP_GRASP"/>
    <property type="match status" value="1"/>
</dbReference>
<accession>A0A0G4PZC8</accession>
<dbReference type="Pfam" id="PF18130">
    <property type="entry name" value="ATPgrasp_N"/>
    <property type="match status" value="1"/>
</dbReference>
<dbReference type="STRING" id="1429867.A0A0G4PZC8"/>
<keyword evidence="2 4" id="KW-0547">Nucleotide-binding</keyword>
<dbReference type="GO" id="GO:0005524">
    <property type="term" value="F:ATP binding"/>
    <property type="evidence" value="ECO:0007669"/>
    <property type="project" value="UniProtKB-UniRule"/>
</dbReference>